<proteinExistence type="predicted"/>
<feature type="non-terminal residue" evidence="1">
    <location>
        <position position="320"/>
    </location>
</feature>
<dbReference type="EMBL" id="CM024796">
    <property type="protein sequence ID" value="KAG8000853.1"/>
    <property type="molecule type" value="Genomic_DNA"/>
</dbReference>
<comment type="caution">
    <text evidence="1">The sequence shown here is derived from an EMBL/GenBank/DDBJ whole genome shotgun (WGS) entry which is preliminary data.</text>
</comment>
<dbReference type="Proteomes" id="UP000805704">
    <property type="component" value="Chromosome 8"/>
</dbReference>
<sequence length="320" mass="36532">MSFRLTVTLFWALVVGSGQHRDLIMATTDLLLKQMFSWISLREGFAEQLKKLEKYVSFSNSSFREMLQKLARVKQCIENSNRTYKDQKELMDFAIKECQDPDVKNWLRGNVSSVAFFHLVNMFNYLEKELDKKKDKTDRQEIDIIFVAHGEIDGFMMSAQTLLLLPTITDVLLYSPWNCLINGGVAYGIATGSIQPSHRMFVCAQRGCPIPTKGHQPNRSTFNWNSMRVAAGLIPKIYVSPITSPEDGAWTRFVFLQTQHGQPERNRIVIPFIVPKVISLKIPFYVVTLALSLVLIFSRYRATVHLAACLGRDEETVSEP</sequence>
<name>A0ACB7EGW3_NIBAL</name>
<reference evidence="1" key="1">
    <citation type="submission" date="2020-04" db="EMBL/GenBank/DDBJ databases">
        <title>A chromosome-scale assembly and high-density genetic map of the yellow drum (Nibea albiflora) genome.</title>
        <authorList>
            <person name="Xu D."/>
            <person name="Zhang W."/>
            <person name="Chen R."/>
            <person name="Tan P."/>
            <person name="Wang L."/>
            <person name="Song H."/>
            <person name="Tian L."/>
            <person name="Zhu Q."/>
            <person name="Wang B."/>
        </authorList>
    </citation>
    <scope>NUCLEOTIDE SEQUENCE</scope>
    <source>
        <strain evidence="1">ZJHYS-2018</strain>
    </source>
</reference>
<organism evidence="1 2">
    <name type="scientific">Nibea albiflora</name>
    <name type="common">Yellow drum</name>
    <name type="synonym">Corvina albiflora</name>
    <dbReference type="NCBI Taxonomy" id="240163"/>
    <lineage>
        <taxon>Eukaryota</taxon>
        <taxon>Metazoa</taxon>
        <taxon>Chordata</taxon>
        <taxon>Craniata</taxon>
        <taxon>Vertebrata</taxon>
        <taxon>Euteleostomi</taxon>
        <taxon>Actinopterygii</taxon>
        <taxon>Neopterygii</taxon>
        <taxon>Teleostei</taxon>
        <taxon>Neoteleostei</taxon>
        <taxon>Acanthomorphata</taxon>
        <taxon>Eupercaria</taxon>
        <taxon>Sciaenidae</taxon>
        <taxon>Nibea</taxon>
    </lineage>
</organism>
<protein>
    <submittedName>
        <fullName evidence="1">Uncharacterized protein</fullName>
    </submittedName>
</protein>
<evidence type="ECO:0000313" key="1">
    <source>
        <dbReference type="EMBL" id="KAG8000853.1"/>
    </source>
</evidence>
<keyword evidence="2" id="KW-1185">Reference proteome</keyword>
<gene>
    <name evidence="1" type="ORF">GBF38_018119</name>
</gene>
<accession>A0ACB7EGW3</accession>
<evidence type="ECO:0000313" key="2">
    <source>
        <dbReference type="Proteomes" id="UP000805704"/>
    </source>
</evidence>